<dbReference type="EMBL" id="FQWX01000002">
    <property type="protein sequence ID" value="SHG44504.1"/>
    <property type="molecule type" value="Genomic_DNA"/>
</dbReference>
<name>A0A1M5JVE0_9FIRM</name>
<accession>A0A1M5JVE0</accession>
<keyword evidence="1" id="KW-1133">Transmembrane helix</keyword>
<evidence type="ECO:0000313" key="3">
    <source>
        <dbReference type="Proteomes" id="UP000243255"/>
    </source>
</evidence>
<keyword evidence="3" id="KW-1185">Reference proteome</keyword>
<sequence length="119" mass="13956">MRYHLFFLIKRKTMLETHFGNFIVTIFIIHPPNSLLVIAFLYISYKNNNTPQPIRSSAIKLDQIQLGNTIDKISAIPLATHSTPNNTCDWFRIKHPLLYMNITSRYPLYTLNLCKIIYI</sequence>
<protein>
    <submittedName>
        <fullName evidence="2">Uncharacterized protein</fullName>
    </submittedName>
</protein>
<keyword evidence="1" id="KW-0472">Membrane</keyword>
<gene>
    <name evidence="2" type="ORF">SAMN04488530_10233</name>
</gene>
<dbReference type="AlphaFoldDB" id="A0A1M5JVE0"/>
<feature type="transmembrane region" description="Helical" evidence="1">
    <location>
        <begin position="21"/>
        <end position="45"/>
    </location>
</feature>
<evidence type="ECO:0000313" key="2">
    <source>
        <dbReference type="EMBL" id="SHG44504.1"/>
    </source>
</evidence>
<organism evidence="2 3">
    <name type="scientific">Asaccharospora irregularis DSM 2635</name>
    <dbReference type="NCBI Taxonomy" id="1121321"/>
    <lineage>
        <taxon>Bacteria</taxon>
        <taxon>Bacillati</taxon>
        <taxon>Bacillota</taxon>
        <taxon>Clostridia</taxon>
        <taxon>Peptostreptococcales</taxon>
        <taxon>Peptostreptococcaceae</taxon>
        <taxon>Asaccharospora</taxon>
    </lineage>
</organism>
<evidence type="ECO:0000256" key="1">
    <source>
        <dbReference type="SAM" id="Phobius"/>
    </source>
</evidence>
<proteinExistence type="predicted"/>
<dbReference type="Proteomes" id="UP000243255">
    <property type="component" value="Unassembled WGS sequence"/>
</dbReference>
<reference evidence="3" key="1">
    <citation type="submission" date="2016-11" db="EMBL/GenBank/DDBJ databases">
        <authorList>
            <person name="Varghese N."/>
            <person name="Submissions S."/>
        </authorList>
    </citation>
    <scope>NUCLEOTIDE SEQUENCE [LARGE SCALE GENOMIC DNA]</scope>
    <source>
        <strain evidence="3">DSM 2635</strain>
    </source>
</reference>
<keyword evidence="1" id="KW-0812">Transmembrane</keyword>